<evidence type="ECO:0000313" key="2">
    <source>
        <dbReference type="Proteomes" id="UP000198561"/>
    </source>
</evidence>
<dbReference type="AlphaFoldDB" id="A0A1H6HCW6"/>
<protein>
    <recommendedName>
        <fullName evidence="3">Transposase</fullName>
    </recommendedName>
</protein>
<sequence>MQNPDYKKIYEDILVKYPTKKEQCETILSKTVFSVKDVITINNIIFPKADQETQFANQRHRSYDKTSILEILDYQTKNKLNNSELARHFKLSRNTVAKWKKQFLI</sequence>
<dbReference type="SUPFAM" id="SSF48295">
    <property type="entry name" value="TrpR-like"/>
    <property type="match status" value="1"/>
</dbReference>
<accession>A0A1H6HCW6</accession>
<evidence type="ECO:0008006" key="3">
    <source>
        <dbReference type="Google" id="ProtNLM"/>
    </source>
</evidence>
<organism evidence="1 2">
    <name type="scientific">Chryseobacterium culicis</name>
    <dbReference type="NCBI Taxonomy" id="680127"/>
    <lineage>
        <taxon>Bacteria</taxon>
        <taxon>Pseudomonadati</taxon>
        <taxon>Bacteroidota</taxon>
        <taxon>Flavobacteriia</taxon>
        <taxon>Flavobacteriales</taxon>
        <taxon>Weeksellaceae</taxon>
        <taxon>Chryseobacterium group</taxon>
        <taxon>Chryseobacterium</taxon>
    </lineage>
</organism>
<gene>
    <name evidence="1" type="ORF">SAMN05421593_2386</name>
</gene>
<evidence type="ECO:0000313" key="1">
    <source>
        <dbReference type="EMBL" id="SEH33621.1"/>
    </source>
</evidence>
<dbReference type="RefSeq" id="WP_089692439.1">
    <property type="nucleotide sequence ID" value="NZ_DALZIY010000001.1"/>
</dbReference>
<name>A0A1H6HCW6_CHRCI</name>
<reference evidence="1 2" key="1">
    <citation type="submission" date="2016-10" db="EMBL/GenBank/DDBJ databases">
        <authorList>
            <person name="de Groot N.N."/>
        </authorList>
    </citation>
    <scope>NUCLEOTIDE SEQUENCE [LARGE SCALE GENOMIC DNA]</scope>
    <source>
        <strain evidence="1 2">DSM 23031</strain>
    </source>
</reference>
<dbReference type="InterPro" id="IPR010921">
    <property type="entry name" value="Trp_repressor/repl_initiator"/>
</dbReference>
<dbReference type="Proteomes" id="UP000198561">
    <property type="component" value="Unassembled WGS sequence"/>
</dbReference>
<dbReference type="Gene3D" id="1.10.10.60">
    <property type="entry name" value="Homeodomain-like"/>
    <property type="match status" value="1"/>
</dbReference>
<dbReference type="EMBL" id="FNWQ01000002">
    <property type="protein sequence ID" value="SEH33621.1"/>
    <property type="molecule type" value="Genomic_DNA"/>
</dbReference>
<dbReference type="GO" id="GO:0043565">
    <property type="term" value="F:sequence-specific DNA binding"/>
    <property type="evidence" value="ECO:0007669"/>
    <property type="project" value="InterPro"/>
</dbReference>
<proteinExistence type="predicted"/>
<dbReference type="OrthoDB" id="1260127at2"/>